<reference evidence="4" key="1">
    <citation type="submission" date="2023-01" db="EMBL/GenBank/DDBJ databases">
        <title>Oxazolidinone resistance genes in florfenicol resistant enterococci from beef cattle and veal calves at slaughter.</title>
        <authorList>
            <person name="Biggel M."/>
        </authorList>
    </citation>
    <scope>NUCLEOTIDE SEQUENCE</scope>
    <source>
        <strain evidence="4">K204-1</strain>
    </source>
</reference>
<name>A0AAE9XDW9_9ENTE</name>
<dbReference type="PRINTS" id="PR01346">
    <property type="entry name" value="HELNAPAPROT"/>
</dbReference>
<dbReference type="Pfam" id="PF00210">
    <property type="entry name" value="Ferritin"/>
    <property type="match status" value="1"/>
</dbReference>
<dbReference type="GO" id="GO:0008199">
    <property type="term" value="F:ferric iron binding"/>
    <property type="evidence" value="ECO:0007669"/>
    <property type="project" value="InterPro"/>
</dbReference>
<evidence type="ECO:0000313" key="4">
    <source>
        <dbReference type="EMBL" id="WCG22524.1"/>
    </source>
</evidence>
<dbReference type="PIRSF" id="PIRSF005900">
    <property type="entry name" value="Dps"/>
    <property type="match status" value="1"/>
</dbReference>
<dbReference type="RefSeq" id="WP_023606514.1">
    <property type="nucleotide sequence ID" value="NZ_BKBT01000004.1"/>
</dbReference>
<organism evidence="4 5">
    <name type="scientific">Vagococcus lutrae</name>
    <dbReference type="NCBI Taxonomy" id="81947"/>
    <lineage>
        <taxon>Bacteria</taxon>
        <taxon>Bacillati</taxon>
        <taxon>Bacillota</taxon>
        <taxon>Bacilli</taxon>
        <taxon>Lactobacillales</taxon>
        <taxon>Enterococcaceae</taxon>
        <taxon>Vagococcus</taxon>
    </lineage>
</organism>
<gene>
    <name evidence="4" type="ORF">PML95_09055</name>
</gene>
<dbReference type="GO" id="GO:0016722">
    <property type="term" value="F:oxidoreductase activity, acting on metal ions"/>
    <property type="evidence" value="ECO:0007669"/>
    <property type="project" value="InterPro"/>
</dbReference>
<evidence type="ECO:0000256" key="2">
    <source>
        <dbReference type="RuleBase" id="RU003875"/>
    </source>
</evidence>
<feature type="domain" description="Ferritin/DPS" evidence="3">
    <location>
        <begin position="8"/>
        <end position="150"/>
    </location>
</feature>
<dbReference type="PANTHER" id="PTHR42932:SF1">
    <property type="entry name" value="GENERAL STRESS PROTEIN 20U"/>
    <property type="match status" value="1"/>
</dbReference>
<dbReference type="InterPro" id="IPR002177">
    <property type="entry name" value="DPS_DNA-bd"/>
</dbReference>
<protein>
    <submittedName>
        <fullName evidence="4">DNA starvation/stationary phase protection protein</fullName>
    </submittedName>
</protein>
<proteinExistence type="inferred from homology"/>
<dbReference type="InterPro" id="IPR009078">
    <property type="entry name" value="Ferritin-like_SF"/>
</dbReference>
<evidence type="ECO:0000259" key="3">
    <source>
        <dbReference type="Pfam" id="PF00210"/>
    </source>
</evidence>
<evidence type="ECO:0000256" key="1">
    <source>
        <dbReference type="ARBA" id="ARBA00009497"/>
    </source>
</evidence>
<dbReference type="CDD" id="cd01043">
    <property type="entry name" value="DPS"/>
    <property type="match status" value="1"/>
</dbReference>
<dbReference type="InterPro" id="IPR012347">
    <property type="entry name" value="Ferritin-like"/>
</dbReference>
<dbReference type="AlphaFoldDB" id="A0AAE9XDW9"/>
<comment type="similarity">
    <text evidence="1 2">Belongs to the Dps family.</text>
</comment>
<evidence type="ECO:0000313" key="5">
    <source>
        <dbReference type="Proteomes" id="UP001179600"/>
    </source>
</evidence>
<accession>A0AAE9XDW9</accession>
<dbReference type="Proteomes" id="UP001179600">
    <property type="component" value="Chromosome"/>
</dbReference>
<dbReference type="InterPro" id="IPR008331">
    <property type="entry name" value="Ferritin_DPS_dom"/>
</dbReference>
<sequence length="153" mass="17559">MNVEQTKKVLNQMVADLSQFSVMIHQAHWYMRGSEFLTLHPQMDEYMDEVDGFLDEVAERLITIGGAPYSTLKEFAEHTKLEDKPGSYDVSMDEHIETLINGYRYLQKLALEGIHAAGDEEDHVTEDLFIEIKGAVEKNIWMLTAKLNRAPEL</sequence>
<dbReference type="PROSITE" id="PS00818">
    <property type="entry name" value="DPS_1"/>
    <property type="match status" value="1"/>
</dbReference>
<dbReference type="SUPFAM" id="SSF47240">
    <property type="entry name" value="Ferritin-like"/>
    <property type="match status" value="1"/>
</dbReference>
<dbReference type="Gene3D" id="1.20.1260.10">
    <property type="match status" value="1"/>
</dbReference>
<dbReference type="EMBL" id="CP116507">
    <property type="protein sequence ID" value="WCG22524.1"/>
    <property type="molecule type" value="Genomic_DNA"/>
</dbReference>
<dbReference type="PANTHER" id="PTHR42932">
    <property type="entry name" value="GENERAL STRESS PROTEIN 20U"/>
    <property type="match status" value="1"/>
</dbReference>
<dbReference type="InterPro" id="IPR023188">
    <property type="entry name" value="DPS_DNA-bd_CS"/>
</dbReference>
<dbReference type="PROSITE" id="PS00819">
    <property type="entry name" value="DPS_2"/>
    <property type="match status" value="1"/>
</dbReference>